<comment type="caution">
    <text evidence="1">The sequence shown here is derived from an EMBL/GenBank/DDBJ whole genome shotgun (WGS) entry which is preliminary data.</text>
</comment>
<gene>
    <name evidence="1" type="ORF">CIJ84_00220</name>
</gene>
<dbReference type="Proteomes" id="UP000260504">
    <property type="component" value="Unassembled WGS sequence"/>
</dbReference>
<organism evidence="1 2">
    <name type="scientific">Neisseria meningitidis</name>
    <dbReference type="NCBI Taxonomy" id="487"/>
    <lineage>
        <taxon>Bacteria</taxon>
        <taxon>Pseudomonadati</taxon>
        <taxon>Pseudomonadota</taxon>
        <taxon>Betaproteobacteria</taxon>
        <taxon>Neisseriales</taxon>
        <taxon>Neisseriaceae</taxon>
        <taxon>Neisseria</taxon>
    </lineage>
</organism>
<proteinExistence type="predicted"/>
<dbReference type="AlphaFoldDB" id="A0A1V3SRT7"/>
<dbReference type="EMBL" id="NVYQ01000005">
    <property type="protein sequence ID" value="RGB19097.1"/>
    <property type="molecule type" value="Genomic_DNA"/>
</dbReference>
<reference evidence="1 2" key="1">
    <citation type="submission" date="2017-08" db="EMBL/GenBank/DDBJ databases">
        <title>Meningococcal Conjunctivitis and Endemic Carriage at a Military Recruit Training Center.</title>
        <authorList>
            <person name="Bobb A.J."/>
            <person name="Galac M.R."/>
            <person name="Snesrud E."/>
            <person name="Clagett C.D."/>
        </authorList>
    </citation>
    <scope>NUCLEOTIDE SEQUENCE [LARGE SCALE GENOMIC DNA]</scope>
    <source>
        <strain evidence="1 2">MRSN431200</strain>
    </source>
</reference>
<evidence type="ECO:0000313" key="2">
    <source>
        <dbReference type="Proteomes" id="UP000260504"/>
    </source>
</evidence>
<sequence>MTAAGCCFLFINFCNFGFQPSSINYRNVSIVIPAQAGIHPVRSISVF</sequence>
<evidence type="ECO:0000313" key="1">
    <source>
        <dbReference type="EMBL" id="RGB19097.1"/>
    </source>
</evidence>
<protein>
    <submittedName>
        <fullName evidence="1">AzlC family protein</fullName>
    </submittedName>
</protein>
<accession>A0A1V3SRT7</accession>
<name>A0A1V3SRT7_NEIME</name>